<proteinExistence type="predicted"/>
<protein>
    <submittedName>
        <fullName evidence="1">ABC transporter permease</fullName>
    </submittedName>
</protein>
<gene>
    <name evidence="1" type="ORF">H8R27_02285</name>
</gene>
<organism evidence="1 2">
    <name type="scientific">Flavobacterium bernardetii</name>
    <dbReference type="NCBI Taxonomy" id="2813823"/>
    <lineage>
        <taxon>Bacteria</taxon>
        <taxon>Pseudomonadati</taxon>
        <taxon>Bacteroidota</taxon>
        <taxon>Flavobacteriia</taxon>
        <taxon>Flavobacteriales</taxon>
        <taxon>Flavobacteriaceae</taxon>
        <taxon>Flavobacterium</taxon>
    </lineage>
</organism>
<comment type="caution">
    <text evidence="1">The sequence shown here is derived from an EMBL/GenBank/DDBJ whole genome shotgun (WGS) entry which is preliminary data.</text>
</comment>
<keyword evidence="2" id="KW-1185">Reference proteome</keyword>
<evidence type="ECO:0000313" key="1">
    <source>
        <dbReference type="EMBL" id="MBC5833706.1"/>
    </source>
</evidence>
<dbReference type="SUPFAM" id="SSF54637">
    <property type="entry name" value="Thioesterase/thiol ester dehydrase-isomerase"/>
    <property type="match status" value="1"/>
</dbReference>
<sequence length="155" mass="17518">MGEDLKDTVININDFLPHRAPMLMVDFLIEISATSVTSVFKIKEDNVFVENNYFSEVGLIENSAQTCSSIVGQTFFFTADNEVRDDVKLVGFISGIKKASVFMLPKVNDTIKTFATLVSRFDSDDYSICTMKCETFQEENLLLEAEINLFIQEVK</sequence>
<dbReference type="Pfam" id="PF22817">
    <property type="entry name" value="ApeP-like"/>
    <property type="match status" value="1"/>
</dbReference>
<dbReference type="Gene3D" id="3.10.129.10">
    <property type="entry name" value="Hotdog Thioesterase"/>
    <property type="match status" value="1"/>
</dbReference>
<dbReference type="EMBL" id="JACRUN010000001">
    <property type="protein sequence ID" value="MBC5833706.1"/>
    <property type="molecule type" value="Genomic_DNA"/>
</dbReference>
<evidence type="ECO:0000313" key="2">
    <source>
        <dbReference type="Proteomes" id="UP000605990"/>
    </source>
</evidence>
<name>A0ABR7IV91_9FLAO</name>
<reference evidence="1 2" key="1">
    <citation type="submission" date="2020-08" db="EMBL/GenBank/DDBJ databases">
        <title>Description of novel Flavobacterium F-408 isolate.</title>
        <authorList>
            <person name="Saticioglu I.B."/>
            <person name="Duman M."/>
            <person name="Altun S."/>
        </authorList>
    </citation>
    <scope>NUCLEOTIDE SEQUENCE [LARGE SCALE GENOMIC DNA]</scope>
    <source>
        <strain evidence="1 2">F-408</strain>
    </source>
</reference>
<dbReference type="InterPro" id="IPR029069">
    <property type="entry name" value="HotDog_dom_sf"/>
</dbReference>
<dbReference type="Proteomes" id="UP000605990">
    <property type="component" value="Unassembled WGS sequence"/>
</dbReference>
<accession>A0ABR7IV91</accession>
<dbReference type="InterPro" id="IPR016776">
    <property type="entry name" value="ApeP-like_dehydratase"/>
</dbReference>